<dbReference type="OrthoDB" id="432645at2759"/>
<dbReference type="InterPro" id="IPR038657">
    <property type="entry name" value="Ribosomal_bL19_sf"/>
</dbReference>
<keyword evidence="3" id="KW-0687">Ribonucleoprotein</keyword>
<evidence type="ECO:0000313" key="7">
    <source>
        <dbReference type="Proteomes" id="UP000186922"/>
    </source>
</evidence>
<evidence type="ECO:0000256" key="1">
    <source>
        <dbReference type="ARBA" id="ARBA00005781"/>
    </source>
</evidence>
<evidence type="ECO:0000256" key="4">
    <source>
        <dbReference type="ARBA" id="ARBA00035288"/>
    </source>
</evidence>
<dbReference type="GO" id="GO:0003735">
    <property type="term" value="F:structural constituent of ribosome"/>
    <property type="evidence" value="ECO:0007669"/>
    <property type="project" value="InterPro"/>
</dbReference>
<organism evidence="6 7">
    <name type="scientific">Ramazzottius varieornatus</name>
    <name type="common">Water bear</name>
    <name type="synonym">Tardigrade</name>
    <dbReference type="NCBI Taxonomy" id="947166"/>
    <lineage>
        <taxon>Eukaryota</taxon>
        <taxon>Metazoa</taxon>
        <taxon>Ecdysozoa</taxon>
        <taxon>Tardigrada</taxon>
        <taxon>Eutardigrada</taxon>
        <taxon>Parachela</taxon>
        <taxon>Hypsibioidea</taxon>
        <taxon>Ramazzottiidae</taxon>
        <taxon>Ramazzottius</taxon>
    </lineage>
</organism>
<dbReference type="InterPro" id="IPR001857">
    <property type="entry name" value="Ribosomal_bL19"/>
</dbReference>
<keyword evidence="7" id="KW-1185">Reference proteome</keyword>
<dbReference type="PANTHER" id="PTHR15680">
    <property type="entry name" value="RIBOSOMAL PROTEIN L19"/>
    <property type="match status" value="1"/>
</dbReference>
<dbReference type="SUPFAM" id="SSF50104">
    <property type="entry name" value="Translation proteins SH3-like domain"/>
    <property type="match status" value="1"/>
</dbReference>
<evidence type="ECO:0000256" key="5">
    <source>
        <dbReference type="ARBA" id="ARBA00035359"/>
    </source>
</evidence>
<dbReference type="EMBL" id="BDGG01000005">
    <property type="protein sequence ID" value="GAU98892.1"/>
    <property type="molecule type" value="Genomic_DNA"/>
</dbReference>
<dbReference type="PANTHER" id="PTHR15680:SF9">
    <property type="entry name" value="LARGE RIBOSOMAL SUBUNIT PROTEIN BL19M"/>
    <property type="match status" value="1"/>
</dbReference>
<dbReference type="Pfam" id="PF01245">
    <property type="entry name" value="Ribosomal_L19"/>
    <property type="match status" value="1"/>
</dbReference>
<gene>
    <name evidence="6" type="primary">RvY_09974-1</name>
    <name evidence="6" type="synonym">RvY_09974.1</name>
    <name evidence="6" type="ORF">RvY_09974</name>
</gene>
<reference evidence="6 7" key="1">
    <citation type="journal article" date="2016" name="Nat. Commun.">
        <title>Extremotolerant tardigrade genome and improved radiotolerance of human cultured cells by tardigrade-unique protein.</title>
        <authorList>
            <person name="Hashimoto T."/>
            <person name="Horikawa D.D."/>
            <person name="Saito Y."/>
            <person name="Kuwahara H."/>
            <person name="Kozuka-Hata H."/>
            <person name="Shin-I T."/>
            <person name="Minakuchi Y."/>
            <person name="Ohishi K."/>
            <person name="Motoyama A."/>
            <person name="Aizu T."/>
            <person name="Enomoto A."/>
            <person name="Kondo K."/>
            <person name="Tanaka S."/>
            <person name="Hara Y."/>
            <person name="Koshikawa S."/>
            <person name="Sagara H."/>
            <person name="Miura T."/>
            <person name="Yokobori S."/>
            <person name="Miyagawa K."/>
            <person name="Suzuki Y."/>
            <person name="Kubo T."/>
            <person name="Oyama M."/>
            <person name="Kohara Y."/>
            <person name="Fujiyama A."/>
            <person name="Arakawa K."/>
            <person name="Katayama T."/>
            <person name="Toyoda A."/>
            <person name="Kunieda T."/>
        </authorList>
    </citation>
    <scope>NUCLEOTIDE SEQUENCE [LARGE SCALE GENOMIC DNA]</scope>
    <source>
        <strain evidence="6 7">YOKOZUNA-1</strain>
    </source>
</reference>
<evidence type="ECO:0000313" key="6">
    <source>
        <dbReference type="EMBL" id="GAU98892.1"/>
    </source>
</evidence>
<dbReference type="AlphaFoldDB" id="A0A1D1VFP5"/>
<dbReference type="GO" id="GO:0005762">
    <property type="term" value="C:mitochondrial large ribosomal subunit"/>
    <property type="evidence" value="ECO:0007669"/>
    <property type="project" value="TreeGrafter"/>
</dbReference>
<proteinExistence type="inferred from homology"/>
<accession>A0A1D1VFP5</accession>
<evidence type="ECO:0000256" key="3">
    <source>
        <dbReference type="ARBA" id="ARBA00023274"/>
    </source>
</evidence>
<name>A0A1D1VFP5_RAMVA</name>
<comment type="caution">
    <text evidence="6">The sequence shown here is derived from an EMBL/GenBank/DDBJ whole genome shotgun (WGS) entry which is preliminary data.</text>
</comment>
<dbReference type="Gene3D" id="2.30.30.790">
    <property type="match status" value="1"/>
</dbReference>
<keyword evidence="2" id="KW-0689">Ribosomal protein</keyword>
<comment type="similarity">
    <text evidence="1">Belongs to the bacterial ribosomal protein bL19 family.</text>
</comment>
<sequence length="293" mass="34011">MALSRKFALRMAGVDITRITARKESILASKAAKTVLQKDIKDIEKIPPLRPGSEIPASYKYIYPEFLASTDMVRRNTLCEKLVRLDMLKRRTVLSIPEFYPGSIMAVTISDPNAPNKLSRFVGICICRGGNGLNAFIILRNVVDGLGVEIMYNLYNPTVREIQVLRLERRLDDQLFYLRDCAPEHSTVPFDLDVTPHPTGVAVPLNETVLKLNPHPWKTRWELYHFRGITFDPKELPLGRAKQLEKALQPHEWVKFDIMKKYRNQIVLEDQEEMFKDIYQFNNARLEKRRSRR</sequence>
<dbReference type="STRING" id="947166.A0A1D1VFP5"/>
<dbReference type="InterPro" id="IPR008991">
    <property type="entry name" value="Translation_prot_SH3-like_sf"/>
</dbReference>
<evidence type="ECO:0000256" key="2">
    <source>
        <dbReference type="ARBA" id="ARBA00022980"/>
    </source>
</evidence>
<dbReference type="PRINTS" id="PR00061">
    <property type="entry name" value="RIBOSOMALL19"/>
</dbReference>
<dbReference type="Proteomes" id="UP000186922">
    <property type="component" value="Unassembled WGS sequence"/>
</dbReference>
<dbReference type="GO" id="GO:0006412">
    <property type="term" value="P:translation"/>
    <property type="evidence" value="ECO:0007669"/>
    <property type="project" value="InterPro"/>
</dbReference>
<protein>
    <recommendedName>
        <fullName evidence="4">Large ribosomal subunit protein bL19m</fullName>
    </recommendedName>
    <alternativeName>
        <fullName evidence="5">39S ribosomal protein L19, mitochondrial</fullName>
    </alternativeName>
</protein>